<accession>A0A2K8MJ50</accession>
<protein>
    <submittedName>
        <fullName evidence="1">DUF2332 domain-containing protein</fullName>
    </submittedName>
</protein>
<keyword evidence="2" id="KW-1185">Reference proteome</keyword>
<name>A0A2K8MJ50_9SPHN</name>
<sequence length="349" mass="38169">MTDNLATRGEFARQADIARALGSPFVASVLEAGERHLRRAPRTAALIETWPGDPSAAALAMRFNAAIHALARRGRPQRLEALYKRQHDDFDGALCAALVSEDEFIAHWMRQPTQTNEVNRAAAILSALMVAGDRFGLPFELLELGSSAGLNLNLAYYAYDLGGVPAGMPGSSVQIEPIWHGAAPPEAKVEVLAAQGVDLHPLNVADEATRDRLLSFVFADQPARAERLQNAITLAQRHPPQIARADAVSWLAEQLVVPQADGRCRAVFHSMVLQYLTAEDRKAATDLIAAAGARATMERPLAWVSFEWTPNRSEVQLWLTLWPSGEARQLATCHPYGAWIEWHGGQARP</sequence>
<dbReference type="Proteomes" id="UP000229081">
    <property type="component" value="Chromosome"/>
</dbReference>
<dbReference type="PIRSF" id="PIRSF012608">
    <property type="entry name" value="UCP012608"/>
    <property type="match status" value="1"/>
</dbReference>
<evidence type="ECO:0000313" key="1">
    <source>
        <dbReference type="EMBL" id="ATY33912.1"/>
    </source>
</evidence>
<dbReference type="AlphaFoldDB" id="A0A2K8MJ50"/>
<dbReference type="InterPro" id="IPR011200">
    <property type="entry name" value="UCP012608"/>
</dbReference>
<dbReference type="Pfam" id="PF10094">
    <property type="entry name" value="DUF2332"/>
    <property type="match status" value="1"/>
</dbReference>
<dbReference type="KEGG" id="sphc:CVN68_19750"/>
<organism evidence="1 2">
    <name type="scientific">Sphingomonas psychrotolerans</name>
    <dbReference type="NCBI Taxonomy" id="1327635"/>
    <lineage>
        <taxon>Bacteria</taxon>
        <taxon>Pseudomonadati</taxon>
        <taxon>Pseudomonadota</taxon>
        <taxon>Alphaproteobacteria</taxon>
        <taxon>Sphingomonadales</taxon>
        <taxon>Sphingomonadaceae</taxon>
        <taxon>Sphingomonas</taxon>
    </lineage>
</organism>
<dbReference type="RefSeq" id="WP_100283708.1">
    <property type="nucleotide sequence ID" value="NZ_CP024923.1"/>
</dbReference>
<reference evidence="1 2" key="1">
    <citation type="submission" date="2017-11" db="EMBL/GenBank/DDBJ databases">
        <title>Complete genome sequence of Sphingomonas sp. Strain Cra20, a psychrotolerant potential plant growth promoting rhizobacteria.</title>
        <authorList>
            <person name="Luo Y."/>
        </authorList>
    </citation>
    <scope>NUCLEOTIDE SEQUENCE [LARGE SCALE GENOMIC DNA]</scope>
    <source>
        <strain evidence="1 2">Cra20</strain>
    </source>
</reference>
<dbReference type="EMBL" id="CP024923">
    <property type="protein sequence ID" value="ATY33912.1"/>
    <property type="molecule type" value="Genomic_DNA"/>
</dbReference>
<dbReference type="OrthoDB" id="7666987at2"/>
<evidence type="ECO:0000313" key="2">
    <source>
        <dbReference type="Proteomes" id="UP000229081"/>
    </source>
</evidence>
<gene>
    <name evidence="1" type="ORF">CVN68_19750</name>
</gene>
<proteinExistence type="predicted"/>